<dbReference type="Pfam" id="PF01965">
    <property type="entry name" value="DJ-1_PfpI"/>
    <property type="match status" value="1"/>
</dbReference>
<comment type="caution">
    <text evidence="2">The sequence shown here is derived from an EMBL/GenBank/DDBJ whole genome shotgun (WGS) entry which is preliminary data.</text>
</comment>
<protein>
    <submittedName>
        <fullName evidence="2">4-methyl-5(B-hydroxyethyl)-thiazole monophosphate biosynthesis protein</fullName>
    </submittedName>
</protein>
<gene>
    <name evidence="2" type="ORF">LCB40_14640</name>
</gene>
<organism evidence="2 3">
    <name type="scientific">Lactobacillus corticis</name>
    <dbReference type="NCBI Taxonomy" id="2201249"/>
    <lineage>
        <taxon>Bacteria</taxon>
        <taxon>Bacillati</taxon>
        <taxon>Bacillota</taxon>
        <taxon>Bacilli</taxon>
        <taxon>Lactobacillales</taxon>
        <taxon>Lactobacillaceae</taxon>
        <taxon>Lactobacillus</taxon>
    </lineage>
</organism>
<dbReference type="RefSeq" id="WP_212781267.1">
    <property type="nucleotide sequence ID" value="NZ_BMAY01000013.1"/>
</dbReference>
<dbReference type="EMBL" id="BMAY01000013">
    <property type="protein sequence ID" value="GFZ27584.1"/>
    <property type="molecule type" value="Genomic_DNA"/>
</dbReference>
<accession>A0A916VJB2</accession>
<reference evidence="2" key="1">
    <citation type="submission" date="2020-08" db="EMBL/GenBank/DDBJ databases">
        <title>Taxonomic study for Lactobacillus species isolated from hardwood bark.</title>
        <authorList>
            <person name="Tohno M."/>
            <person name="Tanizawa Y."/>
        </authorList>
    </citation>
    <scope>NUCLEOTIDE SEQUENCE</scope>
    <source>
        <strain evidence="2">B40</strain>
    </source>
</reference>
<sequence>MTRAAVVFADGCEEIEGLSQVDVFRRLGVECDMVGLNKLEVNGDHNIKIICDKLVDESLLDYDMVSFPGGKPGAIHLRDSVKLNKLMNQRHAAGKWCAAMCAAPIALGKYGLLNQAEFTCYPGFEKEILAEAPEAKFSEAITVTDKKQKIVTSRGPATALAFSYALAEALGIDTDQLQEGMLYKQFKPQNS</sequence>
<evidence type="ECO:0000259" key="1">
    <source>
        <dbReference type="Pfam" id="PF01965"/>
    </source>
</evidence>
<dbReference type="SUPFAM" id="SSF52317">
    <property type="entry name" value="Class I glutamine amidotransferase-like"/>
    <property type="match status" value="1"/>
</dbReference>
<dbReference type="Proteomes" id="UP000677218">
    <property type="component" value="Unassembled WGS sequence"/>
</dbReference>
<dbReference type="CDD" id="cd03135">
    <property type="entry name" value="GATase1_DJ-1"/>
    <property type="match status" value="1"/>
</dbReference>
<proteinExistence type="predicted"/>
<dbReference type="PANTHER" id="PTHR48094">
    <property type="entry name" value="PROTEIN/NUCLEIC ACID DEGLYCASE DJ-1-RELATED"/>
    <property type="match status" value="1"/>
</dbReference>
<dbReference type="GO" id="GO:0005737">
    <property type="term" value="C:cytoplasm"/>
    <property type="evidence" value="ECO:0007669"/>
    <property type="project" value="TreeGrafter"/>
</dbReference>
<dbReference type="AlphaFoldDB" id="A0A916VJB2"/>
<dbReference type="InterPro" id="IPR029062">
    <property type="entry name" value="Class_I_gatase-like"/>
</dbReference>
<dbReference type="InterPro" id="IPR006287">
    <property type="entry name" value="DJ-1"/>
</dbReference>
<evidence type="ECO:0000313" key="2">
    <source>
        <dbReference type="EMBL" id="GFZ27584.1"/>
    </source>
</evidence>
<feature type="domain" description="DJ-1/PfpI" evidence="1">
    <location>
        <begin position="3"/>
        <end position="168"/>
    </location>
</feature>
<dbReference type="InterPro" id="IPR050325">
    <property type="entry name" value="Prot/Nucl_acid_deglycase"/>
</dbReference>
<name>A0A916VJB2_9LACO</name>
<dbReference type="Gene3D" id="3.40.50.880">
    <property type="match status" value="1"/>
</dbReference>
<keyword evidence="3" id="KW-1185">Reference proteome</keyword>
<dbReference type="InterPro" id="IPR002818">
    <property type="entry name" value="DJ-1/PfpI"/>
</dbReference>
<dbReference type="NCBIfam" id="TIGR01383">
    <property type="entry name" value="not_thiJ"/>
    <property type="match status" value="1"/>
</dbReference>
<evidence type="ECO:0000313" key="3">
    <source>
        <dbReference type="Proteomes" id="UP000677218"/>
    </source>
</evidence>
<dbReference type="PANTHER" id="PTHR48094:SF12">
    <property type="entry name" value="PARKINSON DISEASE PROTEIN 7 HOMOLOG"/>
    <property type="match status" value="1"/>
</dbReference>